<evidence type="ECO:0000313" key="2">
    <source>
        <dbReference type="EMBL" id="KIW98701.1"/>
    </source>
</evidence>
<dbReference type="GeneID" id="27693290"/>
<dbReference type="RefSeq" id="XP_016625370.1">
    <property type="nucleotide sequence ID" value="XM_016758121.1"/>
</dbReference>
<dbReference type="AlphaFoldDB" id="A0A0D2F9D4"/>
<feature type="region of interest" description="Disordered" evidence="1">
    <location>
        <begin position="65"/>
        <end position="269"/>
    </location>
</feature>
<sequence length="315" mass="31843">MSDSSATKTSVGLTARELEIVIAALHCVKGGDIQIDYAALMNRLGFKTEASARSAWCGAKRKLVGDAAKASTPDEQGTSGKSKTPRKPKDSNTTATPKSGKKAITAEAAGKDAGNDSCDGENNIPATAVEETEVNTSEDPPPATPKTTASTPKKRGRKTKAEKEAEAAAGEGGEEEEKPAKKRRTPAKKKAPASENNGGNEDETPATPVKGKKTVTPRKKAAATATNKAPANDAPLAVPAINVKEEEEGDVSAEENTALATSSTETANNPVKGVTNAAAAAVNGSVCDPVINAAAEAIAAGATGALAAADTVGDD</sequence>
<evidence type="ECO:0000256" key="1">
    <source>
        <dbReference type="SAM" id="MobiDB-lite"/>
    </source>
</evidence>
<evidence type="ECO:0000313" key="3">
    <source>
        <dbReference type="Proteomes" id="UP000053789"/>
    </source>
</evidence>
<accession>A0A0D2F9D4</accession>
<keyword evidence="3" id="KW-1185">Reference proteome</keyword>
<dbReference type="HOGENOM" id="CLU_073874_0_0_1"/>
<name>A0A0D2F9D4_CLAB1</name>
<dbReference type="EMBL" id="KN846980">
    <property type="protein sequence ID" value="KIW98701.1"/>
    <property type="molecule type" value="Genomic_DNA"/>
</dbReference>
<dbReference type="VEuPathDB" id="FungiDB:Z519_00362"/>
<protein>
    <recommendedName>
        <fullName evidence="4">Histone H1</fullName>
    </recommendedName>
</protein>
<evidence type="ECO:0008006" key="4">
    <source>
        <dbReference type="Google" id="ProtNLM"/>
    </source>
</evidence>
<feature type="compositionally biased region" description="Basic residues" evidence="1">
    <location>
        <begin position="210"/>
        <end position="221"/>
    </location>
</feature>
<feature type="compositionally biased region" description="Polar residues" evidence="1">
    <location>
        <begin position="73"/>
        <end position="82"/>
    </location>
</feature>
<organism evidence="2 3">
    <name type="scientific">Cladophialophora bantiana (strain ATCC 10958 / CBS 173.52 / CDC B-1940 / NIH 8579)</name>
    <name type="common">Xylohypha bantiana</name>
    <dbReference type="NCBI Taxonomy" id="1442370"/>
    <lineage>
        <taxon>Eukaryota</taxon>
        <taxon>Fungi</taxon>
        <taxon>Dikarya</taxon>
        <taxon>Ascomycota</taxon>
        <taxon>Pezizomycotina</taxon>
        <taxon>Eurotiomycetes</taxon>
        <taxon>Chaetothyriomycetidae</taxon>
        <taxon>Chaetothyriales</taxon>
        <taxon>Herpotrichiellaceae</taxon>
        <taxon>Cladophialophora</taxon>
    </lineage>
</organism>
<gene>
    <name evidence="2" type="ORF">Z519_00362</name>
</gene>
<feature type="compositionally biased region" description="Polar residues" evidence="1">
    <location>
        <begin position="254"/>
        <end position="269"/>
    </location>
</feature>
<proteinExistence type="predicted"/>
<feature type="compositionally biased region" description="Low complexity" evidence="1">
    <location>
        <begin position="222"/>
        <end position="235"/>
    </location>
</feature>
<feature type="compositionally biased region" description="Basic residues" evidence="1">
    <location>
        <begin position="180"/>
        <end position="191"/>
    </location>
</feature>
<dbReference type="Proteomes" id="UP000053789">
    <property type="component" value="Unassembled WGS sequence"/>
</dbReference>
<reference evidence="2" key="1">
    <citation type="submission" date="2015-01" db="EMBL/GenBank/DDBJ databases">
        <title>The Genome Sequence of Cladophialophora bantiana CBS 173.52.</title>
        <authorList>
            <consortium name="The Broad Institute Genomics Platform"/>
            <person name="Cuomo C."/>
            <person name="de Hoog S."/>
            <person name="Gorbushina A."/>
            <person name="Stielow B."/>
            <person name="Teixiera M."/>
            <person name="Abouelleil A."/>
            <person name="Chapman S.B."/>
            <person name="Priest M."/>
            <person name="Young S.K."/>
            <person name="Wortman J."/>
            <person name="Nusbaum C."/>
            <person name="Birren B."/>
        </authorList>
    </citation>
    <scope>NUCLEOTIDE SEQUENCE [LARGE SCALE GENOMIC DNA]</scope>
    <source>
        <strain evidence="2">CBS 173.52</strain>
    </source>
</reference>
<dbReference type="OrthoDB" id="5403747at2759"/>